<evidence type="ECO:0000256" key="4">
    <source>
        <dbReference type="ARBA" id="ARBA00013346"/>
    </source>
</evidence>
<dbReference type="NCBIfam" id="TIGR00080">
    <property type="entry name" value="pimt"/>
    <property type="match status" value="1"/>
</dbReference>
<dbReference type="PANTHER" id="PTHR11579:SF0">
    <property type="entry name" value="PROTEIN-L-ISOASPARTATE(D-ASPARTATE) O-METHYLTRANSFERASE"/>
    <property type="match status" value="1"/>
</dbReference>
<comment type="subcellular location">
    <subcellularLocation>
        <location evidence="1">Cytoplasm</location>
    </subcellularLocation>
</comment>
<evidence type="ECO:0000256" key="2">
    <source>
        <dbReference type="ARBA" id="ARBA00005369"/>
    </source>
</evidence>
<sequence>MIDTHLYFGRRNRMVKDLAAKGSYSGSVLEAIGRVARHRFLETGLQERAYLDIPMPIPENQTMSQPSTVALQSTLLGSINGKKVLEVGTGCGYQTAVLLEMGAKVFTIERYMSLCRLANMTLKELGYGGFTLFFGDGRNGYAPAAPYDAILVTCCAAEMPVRLLDQLSPGGRLVIPMNDNASCNAEAVSVSQKLWVITKTADSCYTKRDVGACNFVPMQEGTVK</sequence>
<evidence type="ECO:0000256" key="8">
    <source>
        <dbReference type="ARBA" id="ARBA00022691"/>
    </source>
</evidence>
<dbReference type="EC" id="2.1.1.77" evidence="3 9"/>
<dbReference type="SUPFAM" id="SSF53335">
    <property type="entry name" value="S-adenosyl-L-methionine-dependent methyltransferases"/>
    <property type="match status" value="1"/>
</dbReference>
<dbReference type="NCBIfam" id="NF001453">
    <property type="entry name" value="PRK00312.1"/>
    <property type="match status" value="1"/>
</dbReference>
<keyword evidence="6 10" id="KW-0489">Methyltransferase</keyword>
<dbReference type="AlphaFoldDB" id="A0A9D9DMX2"/>
<dbReference type="PANTHER" id="PTHR11579">
    <property type="entry name" value="PROTEIN-L-ISOASPARTATE O-METHYLTRANSFERASE"/>
    <property type="match status" value="1"/>
</dbReference>
<reference evidence="10" key="1">
    <citation type="submission" date="2020-10" db="EMBL/GenBank/DDBJ databases">
        <authorList>
            <person name="Gilroy R."/>
        </authorList>
    </citation>
    <scope>NUCLEOTIDE SEQUENCE</scope>
    <source>
        <strain evidence="10">15467</strain>
    </source>
</reference>
<keyword evidence="8" id="KW-0949">S-adenosyl-L-methionine</keyword>
<evidence type="ECO:0000256" key="7">
    <source>
        <dbReference type="ARBA" id="ARBA00022679"/>
    </source>
</evidence>
<dbReference type="Proteomes" id="UP000823635">
    <property type="component" value="Unassembled WGS sequence"/>
</dbReference>
<gene>
    <name evidence="10" type="ORF">IAC68_05320</name>
</gene>
<dbReference type="GO" id="GO:0030091">
    <property type="term" value="P:protein repair"/>
    <property type="evidence" value="ECO:0007669"/>
    <property type="project" value="UniProtKB-UniRule"/>
</dbReference>
<evidence type="ECO:0000256" key="3">
    <source>
        <dbReference type="ARBA" id="ARBA00011890"/>
    </source>
</evidence>
<dbReference type="InterPro" id="IPR000682">
    <property type="entry name" value="PCMT"/>
</dbReference>
<reference evidence="10" key="2">
    <citation type="journal article" date="2021" name="PeerJ">
        <title>Extensive microbial diversity within the chicken gut microbiome revealed by metagenomics and culture.</title>
        <authorList>
            <person name="Gilroy R."/>
            <person name="Ravi A."/>
            <person name="Getino M."/>
            <person name="Pursley I."/>
            <person name="Horton D.L."/>
            <person name="Alikhan N.F."/>
            <person name="Baker D."/>
            <person name="Gharbi K."/>
            <person name="Hall N."/>
            <person name="Watson M."/>
            <person name="Adriaenssens E.M."/>
            <person name="Foster-Nyarko E."/>
            <person name="Jarju S."/>
            <person name="Secka A."/>
            <person name="Antonio M."/>
            <person name="Oren A."/>
            <person name="Chaudhuri R.R."/>
            <person name="La Ragione R."/>
            <person name="Hildebrand F."/>
            <person name="Pallen M.J."/>
        </authorList>
    </citation>
    <scope>NUCLEOTIDE SEQUENCE</scope>
    <source>
        <strain evidence="10">15467</strain>
    </source>
</reference>
<organism evidence="10 11">
    <name type="scientific">Candidatus Egerieousia excrementavium</name>
    <dbReference type="NCBI Taxonomy" id="2840778"/>
    <lineage>
        <taxon>Bacteria</taxon>
        <taxon>Pseudomonadati</taxon>
        <taxon>Bacteroidota</taxon>
        <taxon>Bacteroidia</taxon>
        <taxon>Bacteroidales</taxon>
        <taxon>Candidatus Egerieousia</taxon>
    </lineage>
</organism>
<dbReference type="Gene3D" id="3.40.50.150">
    <property type="entry name" value="Vaccinia Virus protein VP39"/>
    <property type="match status" value="1"/>
</dbReference>
<dbReference type="EMBL" id="JADINB010000122">
    <property type="protein sequence ID" value="MBO8429331.1"/>
    <property type="molecule type" value="Genomic_DNA"/>
</dbReference>
<keyword evidence="7 10" id="KW-0808">Transferase</keyword>
<protein>
    <recommendedName>
        <fullName evidence="4 9">Protein-L-isoaspartate O-methyltransferase</fullName>
        <ecNumber evidence="3 9">2.1.1.77</ecNumber>
    </recommendedName>
</protein>
<dbReference type="CDD" id="cd02440">
    <property type="entry name" value="AdoMet_MTases"/>
    <property type="match status" value="1"/>
</dbReference>
<proteinExistence type="inferred from homology"/>
<dbReference type="GO" id="GO:0004719">
    <property type="term" value="F:protein-L-isoaspartate (D-aspartate) O-methyltransferase activity"/>
    <property type="evidence" value="ECO:0007669"/>
    <property type="project" value="UniProtKB-UniRule"/>
</dbReference>
<evidence type="ECO:0000256" key="9">
    <source>
        <dbReference type="NCBIfam" id="TIGR00080"/>
    </source>
</evidence>
<keyword evidence="5" id="KW-0963">Cytoplasm</keyword>
<evidence type="ECO:0000256" key="5">
    <source>
        <dbReference type="ARBA" id="ARBA00022490"/>
    </source>
</evidence>
<dbReference type="Pfam" id="PF01135">
    <property type="entry name" value="PCMT"/>
    <property type="match status" value="1"/>
</dbReference>
<evidence type="ECO:0000313" key="11">
    <source>
        <dbReference type="Proteomes" id="UP000823635"/>
    </source>
</evidence>
<name>A0A9D9DMX2_9BACT</name>
<dbReference type="GO" id="GO:0005737">
    <property type="term" value="C:cytoplasm"/>
    <property type="evidence" value="ECO:0007669"/>
    <property type="project" value="UniProtKB-SubCell"/>
</dbReference>
<evidence type="ECO:0000256" key="6">
    <source>
        <dbReference type="ARBA" id="ARBA00022603"/>
    </source>
</evidence>
<dbReference type="PROSITE" id="PS01279">
    <property type="entry name" value="PCMT"/>
    <property type="match status" value="1"/>
</dbReference>
<accession>A0A9D9DMX2</accession>
<comment type="caution">
    <text evidence="10">The sequence shown here is derived from an EMBL/GenBank/DDBJ whole genome shotgun (WGS) entry which is preliminary data.</text>
</comment>
<comment type="similarity">
    <text evidence="2">Belongs to the methyltransferase superfamily. L-isoaspartyl/D-aspartyl protein methyltransferase family.</text>
</comment>
<dbReference type="GO" id="GO:0032259">
    <property type="term" value="P:methylation"/>
    <property type="evidence" value="ECO:0007669"/>
    <property type="project" value="UniProtKB-KW"/>
</dbReference>
<evidence type="ECO:0000313" key="10">
    <source>
        <dbReference type="EMBL" id="MBO8429331.1"/>
    </source>
</evidence>
<dbReference type="InterPro" id="IPR029063">
    <property type="entry name" value="SAM-dependent_MTases_sf"/>
</dbReference>
<evidence type="ECO:0000256" key="1">
    <source>
        <dbReference type="ARBA" id="ARBA00004496"/>
    </source>
</evidence>